<sequence length="171" mass="18233">FSGGDPSGRRRPEPCAQRTSRGSNGQDPAHVAAGEATRWRRPAGGGEARCVAALPAPHPARPPRGRPVSGWVRSRTGRQEEPAGARRAAGRRAPPVFNEGLFGVRVRRWLAVGHSPRDRTECGETSTIGDAGSWIRRRICALCLADPRVVSASGVSYDKSCPTASDVTSFL</sequence>
<keyword evidence="3" id="KW-1185">Reference proteome</keyword>
<dbReference type="EMBL" id="CM029044">
    <property type="protein sequence ID" value="KAG2607059.1"/>
    <property type="molecule type" value="Genomic_DNA"/>
</dbReference>
<organism evidence="2 3">
    <name type="scientific">Panicum virgatum</name>
    <name type="common">Blackwell switchgrass</name>
    <dbReference type="NCBI Taxonomy" id="38727"/>
    <lineage>
        <taxon>Eukaryota</taxon>
        <taxon>Viridiplantae</taxon>
        <taxon>Streptophyta</taxon>
        <taxon>Embryophyta</taxon>
        <taxon>Tracheophyta</taxon>
        <taxon>Spermatophyta</taxon>
        <taxon>Magnoliopsida</taxon>
        <taxon>Liliopsida</taxon>
        <taxon>Poales</taxon>
        <taxon>Poaceae</taxon>
        <taxon>PACMAD clade</taxon>
        <taxon>Panicoideae</taxon>
        <taxon>Panicodae</taxon>
        <taxon>Paniceae</taxon>
        <taxon>Panicinae</taxon>
        <taxon>Panicum</taxon>
        <taxon>Panicum sect. Hiantes</taxon>
    </lineage>
</organism>
<feature type="compositionally biased region" description="Polar residues" evidence="1">
    <location>
        <begin position="17"/>
        <end position="26"/>
    </location>
</feature>
<gene>
    <name evidence="2" type="ORF">PVAP13_4NG188311</name>
</gene>
<accession>A0A8T0TGC4</accession>
<evidence type="ECO:0000256" key="1">
    <source>
        <dbReference type="SAM" id="MobiDB-lite"/>
    </source>
</evidence>
<reference evidence="2" key="1">
    <citation type="submission" date="2020-05" db="EMBL/GenBank/DDBJ databases">
        <title>WGS assembly of Panicum virgatum.</title>
        <authorList>
            <person name="Lovell J.T."/>
            <person name="Jenkins J."/>
            <person name="Shu S."/>
            <person name="Juenger T.E."/>
            <person name="Schmutz J."/>
        </authorList>
    </citation>
    <scope>NUCLEOTIDE SEQUENCE</scope>
    <source>
        <strain evidence="2">AP13</strain>
    </source>
</reference>
<feature type="non-terminal residue" evidence="2">
    <location>
        <position position="1"/>
    </location>
</feature>
<dbReference type="AlphaFoldDB" id="A0A8T0TGC4"/>
<proteinExistence type="predicted"/>
<evidence type="ECO:0000313" key="3">
    <source>
        <dbReference type="Proteomes" id="UP000823388"/>
    </source>
</evidence>
<protein>
    <submittedName>
        <fullName evidence="2">Uncharacterized protein</fullName>
    </submittedName>
</protein>
<dbReference type="Proteomes" id="UP000823388">
    <property type="component" value="Chromosome 4N"/>
</dbReference>
<evidence type="ECO:0000313" key="2">
    <source>
        <dbReference type="EMBL" id="KAG2607059.1"/>
    </source>
</evidence>
<name>A0A8T0TGC4_PANVG</name>
<comment type="caution">
    <text evidence="2">The sequence shown here is derived from an EMBL/GenBank/DDBJ whole genome shotgun (WGS) entry which is preliminary data.</text>
</comment>
<feature type="region of interest" description="Disordered" evidence="1">
    <location>
        <begin position="1"/>
        <end position="92"/>
    </location>
</feature>